<proteinExistence type="predicted"/>
<dbReference type="Proteomes" id="UP000240382">
    <property type="component" value="Unassembled WGS sequence"/>
</dbReference>
<gene>
    <name evidence="1" type="ORF">C7B09_12455</name>
</gene>
<accession>A0ABX5HIC9</accession>
<protein>
    <submittedName>
        <fullName evidence="1">Uncharacterized protein</fullName>
    </submittedName>
</protein>
<evidence type="ECO:0000313" key="1">
    <source>
        <dbReference type="EMBL" id="PSY41720.1"/>
    </source>
</evidence>
<keyword evidence="2" id="KW-1185">Reference proteome</keyword>
<organism evidence="1 2">
    <name type="scientific">Escherichia albertii</name>
    <dbReference type="NCBI Taxonomy" id="208962"/>
    <lineage>
        <taxon>Bacteria</taxon>
        <taxon>Pseudomonadati</taxon>
        <taxon>Pseudomonadota</taxon>
        <taxon>Gammaproteobacteria</taxon>
        <taxon>Enterobacterales</taxon>
        <taxon>Enterobacteriaceae</taxon>
        <taxon>Escherichia</taxon>
    </lineage>
</organism>
<dbReference type="EMBL" id="PYQT01000012">
    <property type="protein sequence ID" value="PSY41720.1"/>
    <property type="molecule type" value="Genomic_DNA"/>
</dbReference>
<sequence length="62" mass="6984">MPIKHSSLKRRLPAANHIFLADIPEDVVTESAGFVLYSEYPAYPLAVSLMVYNFLFKPTGEQ</sequence>
<reference evidence="1 2" key="1">
    <citation type="submission" date="2018-03" db="EMBL/GenBank/DDBJ databases">
        <title>Whole Genome Sequencing of Escherichia coli isolates from wildlife.</title>
        <authorList>
            <person name="Whitehouse C.A."/>
            <person name="Lacher D.W."/>
            <person name="Mammel M.K."/>
            <person name="Barnaba T."/>
            <person name="Lorch J.M."/>
        </authorList>
    </citation>
    <scope>NUCLEOTIDE SEQUENCE [LARGE SCALE GENOMIC DNA]</scope>
    <source>
        <strain evidence="1 2">20507-2</strain>
    </source>
</reference>
<name>A0ABX5HIC9_ESCAL</name>
<evidence type="ECO:0000313" key="2">
    <source>
        <dbReference type="Proteomes" id="UP000240382"/>
    </source>
</evidence>
<comment type="caution">
    <text evidence="1">The sequence shown here is derived from an EMBL/GenBank/DDBJ whole genome shotgun (WGS) entry which is preliminary data.</text>
</comment>